<gene>
    <name evidence="5" type="ORF">PAC_10196</name>
</gene>
<keyword evidence="1" id="KW-0677">Repeat</keyword>
<dbReference type="Gene3D" id="3.40.50.300">
    <property type="entry name" value="P-loop containing nucleotide triphosphate hydrolases"/>
    <property type="match status" value="1"/>
</dbReference>
<keyword evidence="6" id="KW-1185">Reference proteome</keyword>
<dbReference type="Pfam" id="PF25053">
    <property type="entry name" value="DUF7791"/>
    <property type="match status" value="1"/>
</dbReference>
<name>A0A1L7X5J9_9HELO</name>
<organism evidence="5 6">
    <name type="scientific">Phialocephala subalpina</name>
    <dbReference type="NCBI Taxonomy" id="576137"/>
    <lineage>
        <taxon>Eukaryota</taxon>
        <taxon>Fungi</taxon>
        <taxon>Dikarya</taxon>
        <taxon>Ascomycota</taxon>
        <taxon>Pezizomycotina</taxon>
        <taxon>Leotiomycetes</taxon>
        <taxon>Helotiales</taxon>
        <taxon>Mollisiaceae</taxon>
        <taxon>Phialocephala</taxon>
        <taxon>Phialocephala fortinii species complex</taxon>
    </lineage>
</organism>
<dbReference type="OrthoDB" id="443402at2759"/>
<dbReference type="Pfam" id="PF24883">
    <property type="entry name" value="NPHP3_N"/>
    <property type="match status" value="1"/>
</dbReference>
<sequence length="882" mass="100863">MPIDPLTALSVAGSVIQLVDFSLKIVSKSKELYRSNNGILEENAKAETVTTRLKQMTGRLKQANKSQSAENKEAYSRLGDICKECAEASDELIRRLGKLEVPTWSDKRKWKSFRQALKTVWSKQAIDEMAKRLQALRAELDTHILEILSQKLDNLSIQQHSRFEKLDKNTRKIIDSVVISSSETREYLRRGFESLRESDKAEHAKSRAAFVAKDGEKRRLRVDLALLESLRFPEMNHRHERVAEAHKETFLWAFRDPRSVEKPWDNFIEWLSKRNGIYWIQGKAASGKSTLMRFIWHNDLTQRNLELWSGHSQLVVAAFFFWNSGVPEQRSQLGLLRSLLFSVLQDHRTLVSHVFPEEWKNKSELAANDLPIGTMTWSLAQLQKAFTRLALCASQQLKMCFFIDGLDEYEGDPEEIAQYFKDLSEISAHAKFCLSSRPWPTFQTIYHDAPGLKVQDMTHDDIKLYVEDRLERNPVLQDLLDEDPGGASGLIEELVNKADGVFLWVVLVVKSLINGLRNGDGIVHLRRRLEAIPSDLETLYDHMLNSIDPLDAEEASQMIQIFRRSGYDLDLATLERALRTLDHQAVIDMEMTISAAVTDSTEAKQKATLKRMNARLNSRCKGLLEVLRNDPTPSLEQDMLSEESSKEDSRASNGQNNKRKCEEQHHLAPKPLKLRHRRKHGGGFYHSETTVLDVPNPAPTVTRNNLDKNVPPPGKISKYSEETGPETEPLKIFYLHRTVRDYLEQPKVWEGLLAKALCFDPCVALLMSYITELKQWGLSEPPSSKSFCRSKKLSRCTEISIKVEHLKIPASEPCLSLNLELDRVIGSHWWGEIVVDGGGNRFYDNVDEFNFLTTSQGKDYLIFDEVSEFPMTVPEVDFTLDN</sequence>
<dbReference type="InterPro" id="IPR056693">
    <property type="entry name" value="DUF7791"/>
</dbReference>
<dbReference type="PANTHER" id="PTHR10039:SF5">
    <property type="entry name" value="NACHT DOMAIN-CONTAINING PROTEIN"/>
    <property type="match status" value="1"/>
</dbReference>
<evidence type="ECO:0000313" key="6">
    <source>
        <dbReference type="Proteomes" id="UP000184330"/>
    </source>
</evidence>
<evidence type="ECO:0000256" key="1">
    <source>
        <dbReference type="ARBA" id="ARBA00022737"/>
    </source>
</evidence>
<accession>A0A1L7X5J9</accession>
<dbReference type="InterPro" id="IPR027417">
    <property type="entry name" value="P-loop_NTPase"/>
</dbReference>
<dbReference type="InterPro" id="IPR056884">
    <property type="entry name" value="NPHP3-like_N"/>
</dbReference>
<dbReference type="SUPFAM" id="SSF52540">
    <property type="entry name" value="P-loop containing nucleoside triphosphate hydrolases"/>
    <property type="match status" value="1"/>
</dbReference>
<dbReference type="PANTHER" id="PTHR10039">
    <property type="entry name" value="AMELOGENIN"/>
    <property type="match status" value="1"/>
</dbReference>
<protein>
    <submittedName>
        <fullName evidence="5">Uncharacterized protein</fullName>
    </submittedName>
</protein>
<feature type="domain" description="DUF7791" evidence="4">
    <location>
        <begin position="546"/>
        <end position="779"/>
    </location>
</feature>
<evidence type="ECO:0000259" key="3">
    <source>
        <dbReference type="Pfam" id="PF24883"/>
    </source>
</evidence>
<dbReference type="AlphaFoldDB" id="A0A1L7X5J9"/>
<evidence type="ECO:0000259" key="4">
    <source>
        <dbReference type="Pfam" id="PF25053"/>
    </source>
</evidence>
<proteinExistence type="predicted"/>
<feature type="domain" description="Nephrocystin 3-like N-terminal" evidence="3">
    <location>
        <begin position="266"/>
        <end position="437"/>
    </location>
</feature>
<dbReference type="EMBL" id="FJOG01000015">
    <property type="protein sequence ID" value="CZR60300.1"/>
    <property type="molecule type" value="Genomic_DNA"/>
</dbReference>
<dbReference type="Proteomes" id="UP000184330">
    <property type="component" value="Unassembled WGS sequence"/>
</dbReference>
<feature type="compositionally biased region" description="Basic residues" evidence="2">
    <location>
        <begin position="672"/>
        <end position="681"/>
    </location>
</feature>
<feature type="region of interest" description="Disordered" evidence="2">
    <location>
        <begin position="625"/>
        <end position="723"/>
    </location>
</feature>
<reference evidence="5 6" key="1">
    <citation type="submission" date="2016-03" db="EMBL/GenBank/DDBJ databases">
        <authorList>
            <person name="Ploux O."/>
        </authorList>
    </citation>
    <scope>NUCLEOTIDE SEQUENCE [LARGE SCALE GENOMIC DNA]</scope>
    <source>
        <strain evidence="5 6">UAMH 11012</strain>
    </source>
</reference>
<dbReference type="STRING" id="576137.A0A1L7X5J9"/>
<evidence type="ECO:0000313" key="5">
    <source>
        <dbReference type="EMBL" id="CZR60300.1"/>
    </source>
</evidence>
<evidence type="ECO:0000256" key="2">
    <source>
        <dbReference type="SAM" id="MobiDB-lite"/>
    </source>
</evidence>